<keyword evidence="3 6" id="KW-0812">Transmembrane</keyword>
<dbReference type="OrthoDB" id="9794512at2"/>
<dbReference type="RefSeq" id="WP_068629057.1">
    <property type="nucleotide sequence ID" value="NZ_LSZQ01000022.1"/>
</dbReference>
<dbReference type="AlphaFoldDB" id="A0A139SRG0"/>
<keyword evidence="2" id="KW-1003">Cell membrane</keyword>
<dbReference type="Pfam" id="PF12679">
    <property type="entry name" value="ABC2_membrane_2"/>
    <property type="match status" value="1"/>
</dbReference>
<feature type="transmembrane region" description="Helical" evidence="6">
    <location>
        <begin position="168"/>
        <end position="188"/>
    </location>
</feature>
<gene>
    <name evidence="7" type="ORF">AXK11_02830</name>
</gene>
<dbReference type="InterPro" id="IPR051449">
    <property type="entry name" value="ABC-2_transporter_component"/>
</dbReference>
<evidence type="ECO:0000313" key="8">
    <source>
        <dbReference type="Proteomes" id="UP000070058"/>
    </source>
</evidence>
<evidence type="ECO:0000256" key="3">
    <source>
        <dbReference type="ARBA" id="ARBA00022692"/>
    </source>
</evidence>
<dbReference type="PANTHER" id="PTHR30294:SF29">
    <property type="entry name" value="MULTIDRUG ABC TRANSPORTER PERMEASE YBHS-RELATED"/>
    <property type="match status" value="1"/>
</dbReference>
<dbReference type="Proteomes" id="UP000070058">
    <property type="component" value="Unassembled WGS sequence"/>
</dbReference>
<evidence type="ECO:0000256" key="5">
    <source>
        <dbReference type="ARBA" id="ARBA00023136"/>
    </source>
</evidence>
<name>A0A139SRG0_9BACT</name>
<dbReference type="STRING" id="1548207.AXK11_02830"/>
<feature type="transmembrane region" description="Helical" evidence="6">
    <location>
        <begin position="228"/>
        <end position="246"/>
    </location>
</feature>
<dbReference type="GO" id="GO:0140359">
    <property type="term" value="F:ABC-type transporter activity"/>
    <property type="evidence" value="ECO:0007669"/>
    <property type="project" value="InterPro"/>
</dbReference>
<dbReference type="EMBL" id="LSZQ01000022">
    <property type="protein sequence ID" value="KXU37127.1"/>
    <property type="molecule type" value="Genomic_DNA"/>
</dbReference>
<reference evidence="8" key="1">
    <citation type="submission" date="2016-02" db="EMBL/GenBank/DDBJ databases">
        <authorList>
            <person name="Sanders J.G."/>
            <person name="Lin J.Y."/>
            <person name="Wertz J.T."/>
            <person name="Russell J.A."/>
            <person name="Moreau C.S."/>
            <person name="Powell S."/>
        </authorList>
    </citation>
    <scope>NUCLEOTIDE SEQUENCE [LARGE SCALE GENOMIC DNA]</scope>
    <source>
        <strain evidence="8">CAG34</strain>
    </source>
</reference>
<accession>A0A139SRG0</accession>
<keyword evidence="8" id="KW-1185">Reference proteome</keyword>
<keyword evidence="4 6" id="KW-1133">Transmembrane helix</keyword>
<organism evidence="7 8">
    <name type="scientific">Cephaloticoccus primus</name>
    <dbReference type="NCBI Taxonomy" id="1548207"/>
    <lineage>
        <taxon>Bacteria</taxon>
        <taxon>Pseudomonadati</taxon>
        <taxon>Verrucomicrobiota</taxon>
        <taxon>Opitutia</taxon>
        <taxon>Opitutales</taxon>
        <taxon>Opitutaceae</taxon>
        <taxon>Cephaloticoccus</taxon>
    </lineage>
</organism>
<evidence type="ECO:0000256" key="4">
    <source>
        <dbReference type="ARBA" id="ARBA00022989"/>
    </source>
</evidence>
<feature type="transmembrane region" description="Helical" evidence="6">
    <location>
        <begin position="140"/>
        <end position="161"/>
    </location>
</feature>
<feature type="transmembrane region" description="Helical" evidence="6">
    <location>
        <begin position="55"/>
        <end position="73"/>
    </location>
</feature>
<evidence type="ECO:0008006" key="9">
    <source>
        <dbReference type="Google" id="ProtNLM"/>
    </source>
</evidence>
<feature type="transmembrane region" description="Helical" evidence="6">
    <location>
        <begin position="12"/>
        <end position="35"/>
    </location>
</feature>
<comment type="subcellular location">
    <subcellularLocation>
        <location evidence="1">Cell membrane</location>
        <topology evidence="1">Multi-pass membrane protein</topology>
    </subcellularLocation>
</comment>
<comment type="caution">
    <text evidence="7">The sequence shown here is derived from an EMBL/GenBank/DDBJ whole genome shotgun (WGS) entry which is preliminary data.</text>
</comment>
<evidence type="ECO:0000313" key="7">
    <source>
        <dbReference type="EMBL" id="KXU37127.1"/>
    </source>
</evidence>
<dbReference type="GO" id="GO:0005886">
    <property type="term" value="C:plasma membrane"/>
    <property type="evidence" value="ECO:0007669"/>
    <property type="project" value="UniProtKB-SubCell"/>
</dbReference>
<dbReference type="PANTHER" id="PTHR30294">
    <property type="entry name" value="MEMBRANE COMPONENT OF ABC TRANSPORTER YHHJ-RELATED"/>
    <property type="match status" value="1"/>
</dbReference>
<feature type="transmembrane region" description="Helical" evidence="6">
    <location>
        <begin position="107"/>
        <end position="128"/>
    </location>
</feature>
<evidence type="ECO:0000256" key="1">
    <source>
        <dbReference type="ARBA" id="ARBA00004651"/>
    </source>
</evidence>
<keyword evidence="5 6" id="KW-0472">Membrane</keyword>
<evidence type="ECO:0000256" key="6">
    <source>
        <dbReference type="SAM" id="Phobius"/>
    </source>
</evidence>
<evidence type="ECO:0000256" key="2">
    <source>
        <dbReference type="ARBA" id="ARBA00022475"/>
    </source>
</evidence>
<sequence length="253" mass="28376">MRHFLTILNHEVRMLLVTPSTYIAATLFLAVMGFFFTSLLQDYSNAPQEVSPPQVFFQLFWFPVLFMVPLLTMKCLAEERRLGTLETLLTTPVTTAEVILGKYAAAYLLYLSLWATTGGFFYILYRFAGDLRFIDPESLFGGYLFIAVSGLLFIAVGVFASALARNQAVAGILSFALLFALIFGGGLLQNTAWLEREVLHPAREALHYAQIIQHREDFARGIVDTRQLLFYLSSTTLALIFSILGVEAKLLHN</sequence>
<proteinExistence type="predicted"/>
<protein>
    <recommendedName>
        <fullName evidence="9">ABC transporter permease</fullName>
    </recommendedName>
</protein>